<dbReference type="AlphaFoldDB" id="A0A0A6PN58"/>
<name>A0A0A6PN58_9GAMM</name>
<dbReference type="EMBL" id="JSZA02000080">
    <property type="protein sequence ID" value="KHD08234.1"/>
    <property type="molecule type" value="Genomic_DNA"/>
</dbReference>
<feature type="compositionally biased region" description="Basic and acidic residues" evidence="1">
    <location>
        <begin position="1"/>
        <end position="22"/>
    </location>
</feature>
<feature type="region of interest" description="Disordered" evidence="1">
    <location>
        <begin position="1"/>
        <end position="96"/>
    </location>
</feature>
<evidence type="ECO:0000313" key="3">
    <source>
        <dbReference type="Proteomes" id="UP000030428"/>
    </source>
</evidence>
<protein>
    <submittedName>
        <fullName evidence="2">Uncharacterized protein</fullName>
    </submittedName>
</protein>
<gene>
    <name evidence="2" type="ORF">PN36_19370</name>
</gene>
<keyword evidence="3" id="KW-1185">Reference proteome</keyword>
<feature type="compositionally biased region" description="Basic and acidic residues" evidence="1">
    <location>
        <begin position="75"/>
        <end position="92"/>
    </location>
</feature>
<organism evidence="2 3">
    <name type="scientific">Candidatus Thiomargarita nelsonii</name>
    <dbReference type="NCBI Taxonomy" id="1003181"/>
    <lineage>
        <taxon>Bacteria</taxon>
        <taxon>Pseudomonadati</taxon>
        <taxon>Pseudomonadota</taxon>
        <taxon>Gammaproteobacteria</taxon>
        <taxon>Thiotrichales</taxon>
        <taxon>Thiotrichaceae</taxon>
        <taxon>Thiomargarita</taxon>
    </lineage>
</organism>
<evidence type="ECO:0000256" key="1">
    <source>
        <dbReference type="SAM" id="MobiDB-lite"/>
    </source>
</evidence>
<dbReference type="Proteomes" id="UP000030428">
    <property type="component" value="Unassembled WGS sequence"/>
</dbReference>
<evidence type="ECO:0000313" key="2">
    <source>
        <dbReference type="EMBL" id="KHD08234.1"/>
    </source>
</evidence>
<sequence>MTHNDEPLIDTKTDLPKDDDHFIIQPSTYDDHDLKKPTVYAGLGAARIPPDKQENLTVETTQPEPADEATNQQPDRIDEPQADDKMEFKPEKEDDDEGTLFVGEATIKELMKKGNDIFLVVGVAGSGKTQLLEAFDRHIQRGAISVFKSSPDGRVKGTSPNTLNILSLNSNAIFIDASGENFSALYPGDDKSITQKDLKIPKLVKPKLRGLILVIELEAYWTDEADSKKMQIKILTWILVIFRWLFNGGVYPEDTNMSLEQYINHSVKNLKGAKTRLDIPVQVLFSKADRLHGFPVHGSKEQLFPKKDSPFFLAYHYLPEIHHALLKHTNYFRYDFAHSIVTDSKTEPEVLENEPCGVELSFQWLLNHPGKGSPRTEDLIEQQKRIDKRRFWRPSRWKQKSIVKA</sequence>
<reference evidence="2 3" key="1">
    <citation type="journal article" date="2016" name="Front. Microbiol.">
        <title>Single-Cell (Meta-)Genomics of a Dimorphic Candidatus Thiomargarita nelsonii Reveals Genomic Plasticity.</title>
        <authorList>
            <person name="Flood B.E."/>
            <person name="Fliss P."/>
            <person name="Jones D.S."/>
            <person name="Dick G.J."/>
            <person name="Jain S."/>
            <person name="Kaster A.K."/>
            <person name="Winkel M."/>
            <person name="Mussmann M."/>
            <person name="Bailey J."/>
        </authorList>
    </citation>
    <scope>NUCLEOTIDE SEQUENCE [LARGE SCALE GENOMIC DNA]</scope>
    <source>
        <strain evidence="2">Hydrate Ridge</strain>
    </source>
</reference>
<feature type="compositionally biased region" description="Polar residues" evidence="1">
    <location>
        <begin position="55"/>
        <end position="74"/>
    </location>
</feature>
<accession>A0A0A6PN58</accession>
<proteinExistence type="predicted"/>
<comment type="caution">
    <text evidence="2">The sequence shown here is derived from an EMBL/GenBank/DDBJ whole genome shotgun (WGS) entry which is preliminary data.</text>
</comment>